<dbReference type="Proteomes" id="UP000277212">
    <property type="component" value="Unassembled WGS sequence"/>
</dbReference>
<feature type="compositionally biased region" description="Low complexity" evidence="1">
    <location>
        <begin position="171"/>
        <end position="180"/>
    </location>
</feature>
<dbReference type="STRING" id="2010991.A0A3M2RRC9"/>
<protein>
    <submittedName>
        <fullName evidence="2">Uncharacterized protein</fullName>
    </submittedName>
</protein>
<accession>A0A3M2RRC9</accession>
<evidence type="ECO:0000313" key="3">
    <source>
        <dbReference type="Proteomes" id="UP000277212"/>
    </source>
</evidence>
<comment type="caution">
    <text evidence="2">The sequence shown here is derived from an EMBL/GenBank/DDBJ whole genome shotgun (WGS) entry which is preliminary data.</text>
</comment>
<sequence>MEPIRPGVDWELDRSWLWPAWKFGLEPDDLFHALHYQHNTVEIPLQDFTAFFYDVRELASEASSRDELDRLLAERKQQRTKELLQAFRDAAIQVTGRPQLLPDGMWVPSVRMFRTRSLASLVMLFAGFVPDHIVGELNERREEMAKQEAMKRDKPDDVRGDTKEPRCPNASPSQEPSVLPSQPPPKPSEQESKPSEQESKPSKQESKPSKQESKPSKQESKPGKQESKPSKQESSKQPDRGSKRGRVEATASDETAEPRPNSPNKRRRTVDVPPSLSR</sequence>
<name>A0A3M2RRC9_9HYPO</name>
<gene>
    <name evidence="2" type="ORF">CDV36_012562</name>
</gene>
<proteinExistence type="predicted"/>
<dbReference type="AlphaFoldDB" id="A0A3M2RRC9"/>
<dbReference type="OrthoDB" id="4366798at2759"/>
<dbReference type="EMBL" id="NKUJ01000319">
    <property type="protein sequence ID" value="RMJ07834.1"/>
    <property type="molecule type" value="Genomic_DNA"/>
</dbReference>
<feature type="compositionally biased region" description="Basic and acidic residues" evidence="1">
    <location>
        <begin position="144"/>
        <end position="166"/>
    </location>
</feature>
<evidence type="ECO:0000313" key="2">
    <source>
        <dbReference type="EMBL" id="RMJ07834.1"/>
    </source>
</evidence>
<feature type="region of interest" description="Disordered" evidence="1">
    <location>
        <begin position="144"/>
        <end position="278"/>
    </location>
</feature>
<keyword evidence="3" id="KW-1185">Reference proteome</keyword>
<feature type="compositionally biased region" description="Basic and acidic residues" evidence="1">
    <location>
        <begin position="188"/>
        <end position="247"/>
    </location>
</feature>
<organism evidence="2 3">
    <name type="scientific">Fusarium kuroshium</name>
    <dbReference type="NCBI Taxonomy" id="2010991"/>
    <lineage>
        <taxon>Eukaryota</taxon>
        <taxon>Fungi</taxon>
        <taxon>Dikarya</taxon>
        <taxon>Ascomycota</taxon>
        <taxon>Pezizomycotina</taxon>
        <taxon>Sordariomycetes</taxon>
        <taxon>Hypocreomycetidae</taxon>
        <taxon>Hypocreales</taxon>
        <taxon>Nectriaceae</taxon>
        <taxon>Fusarium</taxon>
        <taxon>Fusarium solani species complex</taxon>
    </lineage>
</organism>
<evidence type="ECO:0000256" key="1">
    <source>
        <dbReference type="SAM" id="MobiDB-lite"/>
    </source>
</evidence>
<reference evidence="2 3" key="1">
    <citation type="submission" date="2017-06" db="EMBL/GenBank/DDBJ databases">
        <title>Comparative genomic analysis of Ambrosia Fusariam Clade fungi.</title>
        <authorList>
            <person name="Stajich J.E."/>
            <person name="Carrillo J."/>
            <person name="Kijimoto T."/>
            <person name="Eskalen A."/>
            <person name="O'Donnell K."/>
            <person name="Kasson M."/>
        </authorList>
    </citation>
    <scope>NUCLEOTIDE SEQUENCE [LARGE SCALE GENOMIC DNA]</scope>
    <source>
        <strain evidence="2">UCR3666</strain>
    </source>
</reference>